<proteinExistence type="predicted"/>
<comment type="caution">
    <text evidence="2">The sequence shown here is derived from an EMBL/GenBank/DDBJ whole genome shotgun (WGS) entry which is preliminary data.</text>
</comment>
<protein>
    <submittedName>
        <fullName evidence="2">Uncharacterized protein</fullName>
    </submittedName>
</protein>
<dbReference type="Proteomes" id="UP000682733">
    <property type="component" value="Unassembled WGS sequence"/>
</dbReference>
<dbReference type="EMBL" id="CAJOBA010007597">
    <property type="protein sequence ID" value="CAF3806725.1"/>
    <property type="molecule type" value="Genomic_DNA"/>
</dbReference>
<evidence type="ECO:0000313" key="4">
    <source>
        <dbReference type="Proteomes" id="UP000677228"/>
    </source>
</evidence>
<feature type="non-terminal residue" evidence="2">
    <location>
        <position position="1"/>
    </location>
</feature>
<dbReference type="EMBL" id="CAJNOK010007586">
    <property type="protein sequence ID" value="CAF1038542.1"/>
    <property type="molecule type" value="Genomic_DNA"/>
</dbReference>
<keyword evidence="1" id="KW-0732">Signal</keyword>
<gene>
    <name evidence="2" type="ORF">OVA965_LOCUS16361</name>
    <name evidence="3" type="ORF">TMI583_LOCUS16370</name>
</gene>
<dbReference type="Proteomes" id="UP000677228">
    <property type="component" value="Unassembled WGS sequence"/>
</dbReference>
<accession>A0A8S2DUH6</accession>
<evidence type="ECO:0000256" key="1">
    <source>
        <dbReference type="SAM" id="SignalP"/>
    </source>
</evidence>
<dbReference type="AlphaFoldDB" id="A0A8S2DUH6"/>
<organism evidence="2 4">
    <name type="scientific">Didymodactylos carnosus</name>
    <dbReference type="NCBI Taxonomy" id="1234261"/>
    <lineage>
        <taxon>Eukaryota</taxon>
        <taxon>Metazoa</taxon>
        <taxon>Spiralia</taxon>
        <taxon>Gnathifera</taxon>
        <taxon>Rotifera</taxon>
        <taxon>Eurotatoria</taxon>
        <taxon>Bdelloidea</taxon>
        <taxon>Philodinida</taxon>
        <taxon>Philodinidae</taxon>
        <taxon>Didymodactylos</taxon>
    </lineage>
</organism>
<feature type="chain" id="PRO_5036434501" evidence="1">
    <location>
        <begin position="18"/>
        <end position="160"/>
    </location>
</feature>
<evidence type="ECO:0000313" key="3">
    <source>
        <dbReference type="EMBL" id="CAF3806725.1"/>
    </source>
</evidence>
<name>A0A8S2DUH6_9BILA</name>
<reference evidence="2" key="1">
    <citation type="submission" date="2021-02" db="EMBL/GenBank/DDBJ databases">
        <authorList>
            <person name="Nowell W R."/>
        </authorList>
    </citation>
    <scope>NUCLEOTIDE SEQUENCE</scope>
</reference>
<sequence length="160" mass="17381">LVLELLVSLTFFSCFKARTLACSKQVYTQNFTQGLVPVQQCSTWKAFGAVLNCPNYTLLRLSGSMDKVGVTVVDPIVVNNIASALKHLKSYGPVSSNGRSWVVGICDSGYELSANGRVCYCIEGYTLRPCVASAAWRWNWGGIHGSTCSPPSQTITVTFE</sequence>
<feature type="signal peptide" evidence="1">
    <location>
        <begin position="1"/>
        <end position="17"/>
    </location>
</feature>
<evidence type="ECO:0000313" key="2">
    <source>
        <dbReference type="EMBL" id="CAF1038542.1"/>
    </source>
</evidence>